<dbReference type="InParanoid" id="A0A1Z5JW27"/>
<feature type="repeat" description="WD" evidence="3">
    <location>
        <begin position="200"/>
        <end position="231"/>
    </location>
</feature>
<dbReference type="Gene3D" id="2.130.10.10">
    <property type="entry name" value="YVTN repeat-like/Quinoprotein amine dehydrogenase"/>
    <property type="match status" value="1"/>
</dbReference>
<dbReference type="SUPFAM" id="SSF50978">
    <property type="entry name" value="WD40 repeat-like"/>
    <property type="match status" value="1"/>
</dbReference>
<dbReference type="InterPro" id="IPR059122">
    <property type="entry name" value="Beta-prop_WDR5-like"/>
</dbReference>
<keyword evidence="2" id="KW-0677">Repeat</keyword>
<evidence type="ECO:0000313" key="6">
    <source>
        <dbReference type="EMBL" id="GAX17931.1"/>
    </source>
</evidence>
<evidence type="ECO:0000256" key="3">
    <source>
        <dbReference type="PROSITE-ProRule" id="PRU00221"/>
    </source>
</evidence>
<feature type="region of interest" description="Disordered" evidence="4">
    <location>
        <begin position="340"/>
        <end position="359"/>
    </location>
</feature>
<dbReference type="OrthoDB" id="674604at2759"/>
<sequence length="359" mass="38619">MTSPANKKRPLGSKDEFYLLPFHGEHKRAVSTLQFAPSNFIKPNNVMCASASADGTAKIWDISLSSSQLKPLGTCTGHARGINQVSWNRAAPFLATASDDRTVRLWDAVTAEALVEFRGHSSFVFCVDQTNNMLVSGSFDETVKLWDVRSGECVCTLPAHSDPVTAVSFGRDGTTVASASHDGLIRIWDVATGECLKTIYAAGNPPVSTLRYAPNGKYLLAGTLDSVLRLWPISRTASNQCVQSYATHQGTTHAGAHVHSRYSTVAAFTSDGKSVVVGSETGKVVVYDLQTAEVQQVLEHENEGVILAVDAHDKLPFLCSGGMTSDRKVSFWAKPGVFEDSAMDTEGEPGSPSHKKARN</sequence>
<dbReference type="Proteomes" id="UP000198406">
    <property type="component" value="Unassembled WGS sequence"/>
</dbReference>
<dbReference type="PROSITE" id="PS00678">
    <property type="entry name" value="WD_REPEATS_1"/>
    <property type="match status" value="3"/>
</dbReference>
<dbReference type="PRINTS" id="PR00320">
    <property type="entry name" value="GPROTEINBRPT"/>
</dbReference>
<dbReference type="CDD" id="cd00200">
    <property type="entry name" value="WD40"/>
    <property type="match status" value="1"/>
</dbReference>
<feature type="repeat" description="WD" evidence="3">
    <location>
        <begin position="75"/>
        <end position="116"/>
    </location>
</feature>
<evidence type="ECO:0000256" key="1">
    <source>
        <dbReference type="ARBA" id="ARBA00022574"/>
    </source>
</evidence>
<dbReference type="InterPro" id="IPR036322">
    <property type="entry name" value="WD40_repeat_dom_sf"/>
</dbReference>
<evidence type="ECO:0000256" key="4">
    <source>
        <dbReference type="SAM" id="MobiDB-lite"/>
    </source>
</evidence>
<evidence type="ECO:0000256" key="2">
    <source>
        <dbReference type="ARBA" id="ARBA00022737"/>
    </source>
</evidence>
<dbReference type="PROSITE" id="PS50294">
    <property type="entry name" value="WD_REPEATS_REGION"/>
    <property type="match status" value="4"/>
</dbReference>
<dbReference type="InterPro" id="IPR020472">
    <property type="entry name" value="WD40_PAC1"/>
</dbReference>
<reference evidence="6 7" key="1">
    <citation type="journal article" date="2015" name="Plant Cell">
        <title>Oil accumulation by the oleaginous diatom Fistulifera solaris as revealed by the genome and transcriptome.</title>
        <authorList>
            <person name="Tanaka T."/>
            <person name="Maeda Y."/>
            <person name="Veluchamy A."/>
            <person name="Tanaka M."/>
            <person name="Abida H."/>
            <person name="Marechal E."/>
            <person name="Bowler C."/>
            <person name="Muto M."/>
            <person name="Sunaga Y."/>
            <person name="Tanaka M."/>
            <person name="Yoshino T."/>
            <person name="Taniguchi T."/>
            <person name="Fukuda Y."/>
            <person name="Nemoto M."/>
            <person name="Matsumoto M."/>
            <person name="Wong P.S."/>
            <person name="Aburatani S."/>
            <person name="Fujibuchi W."/>
        </authorList>
    </citation>
    <scope>NUCLEOTIDE SEQUENCE [LARGE SCALE GENOMIC DNA]</scope>
    <source>
        <strain evidence="6 7">JPCC DA0580</strain>
    </source>
</reference>
<gene>
    <name evidence="6" type="ORF">FisN_18Hh139</name>
</gene>
<dbReference type="InterPro" id="IPR015943">
    <property type="entry name" value="WD40/YVTN_repeat-like_dom_sf"/>
</dbReference>
<dbReference type="InterPro" id="IPR019775">
    <property type="entry name" value="WD40_repeat_CS"/>
</dbReference>
<protein>
    <submittedName>
        <fullName evidence="6">COMPASS component SWD3</fullName>
    </submittedName>
</protein>
<dbReference type="Pfam" id="PF25175">
    <property type="entry name" value="Beta-prop_WDR5"/>
    <property type="match status" value="1"/>
</dbReference>
<comment type="caution">
    <text evidence="6">The sequence shown here is derived from an EMBL/GenBank/DDBJ whole genome shotgun (WGS) entry which is preliminary data.</text>
</comment>
<name>A0A1Z5JW27_FISSO</name>
<keyword evidence="1 3" id="KW-0853">WD repeat</keyword>
<proteinExistence type="predicted"/>
<feature type="domain" description="WDR5-like beta-propeller" evidence="5">
    <location>
        <begin position="25"/>
        <end position="332"/>
    </location>
</feature>
<feature type="repeat" description="WD" evidence="3">
    <location>
        <begin position="23"/>
        <end position="70"/>
    </location>
</feature>
<dbReference type="EMBL" id="BDSP01000123">
    <property type="protein sequence ID" value="GAX17931.1"/>
    <property type="molecule type" value="Genomic_DNA"/>
</dbReference>
<dbReference type="AlphaFoldDB" id="A0A1Z5JW27"/>
<organism evidence="6 7">
    <name type="scientific">Fistulifera solaris</name>
    <name type="common">Oleaginous diatom</name>
    <dbReference type="NCBI Taxonomy" id="1519565"/>
    <lineage>
        <taxon>Eukaryota</taxon>
        <taxon>Sar</taxon>
        <taxon>Stramenopiles</taxon>
        <taxon>Ochrophyta</taxon>
        <taxon>Bacillariophyta</taxon>
        <taxon>Bacillariophyceae</taxon>
        <taxon>Bacillariophycidae</taxon>
        <taxon>Naviculales</taxon>
        <taxon>Naviculaceae</taxon>
        <taxon>Fistulifera</taxon>
    </lineage>
</organism>
<dbReference type="PROSITE" id="PS50082">
    <property type="entry name" value="WD_REPEATS_2"/>
    <property type="match status" value="5"/>
</dbReference>
<feature type="repeat" description="WD" evidence="3">
    <location>
        <begin position="117"/>
        <end position="156"/>
    </location>
</feature>
<feature type="repeat" description="WD" evidence="3">
    <location>
        <begin position="157"/>
        <end position="198"/>
    </location>
</feature>
<dbReference type="InterPro" id="IPR001680">
    <property type="entry name" value="WD40_rpt"/>
</dbReference>
<evidence type="ECO:0000313" key="7">
    <source>
        <dbReference type="Proteomes" id="UP000198406"/>
    </source>
</evidence>
<dbReference type="SMART" id="SM00320">
    <property type="entry name" value="WD40"/>
    <property type="match status" value="7"/>
</dbReference>
<evidence type="ECO:0000259" key="5">
    <source>
        <dbReference type="Pfam" id="PF25175"/>
    </source>
</evidence>
<dbReference type="PANTHER" id="PTHR19879">
    <property type="entry name" value="TRANSCRIPTION INITIATION FACTOR TFIID"/>
    <property type="match status" value="1"/>
</dbReference>
<keyword evidence="7" id="KW-1185">Reference proteome</keyword>
<dbReference type="PANTHER" id="PTHR19879:SF9">
    <property type="entry name" value="TRANSCRIPTION INITIATION FACTOR TFIID SUBUNIT 5"/>
    <property type="match status" value="1"/>
</dbReference>
<accession>A0A1Z5JW27</accession>